<gene>
    <name evidence="1" type="ORF">HWN36_02100</name>
</gene>
<keyword evidence="2" id="KW-1185">Reference proteome</keyword>
<evidence type="ECO:0000313" key="1">
    <source>
        <dbReference type="EMBL" id="NVO66131.1"/>
    </source>
</evidence>
<reference evidence="1 2" key="1">
    <citation type="submission" date="2020-06" db="EMBL/GenBank/DDBJ databases">
        <title>Methanofollis fontis sp. nov., a methanogen isolated from marine sediments near a cold seep at Four-Way Closure Ridge offshore southwestern Taiwan.</title>
        <authorList>
            <person name="Chen S.-C."/>
            <person name="Teng N.-H."/>
            <person name="Lin Y.-S."/>
            <person name="Lai M.-C."/>
            <person name="Chen H.-H."/>
            <person name="Wang C.-C."/>
        </authorList>
    </citation>
    <scope>NUCLEOTIDE SEQUENCE [LARGE SCALE GENOMIC DNA]</scope>
    <source>
        <strain evidence="1 2">DSM 2702</strain>
    </source>
</reference>
<dbReference type="Proteomes" id="UP000570823">
    <property type="component" value="Unassembled WGS sequence"/>
</dbReference>
<dbReference type="EMBL" id="JABXWR010000001">
    <property type="protein sequence ID" value="NVO66131.1"/>
    <property type="molecule type" value="Genomic_DNA"/>
</dbReference>
<dbReference type="OrthoDB" id="115716at2157"/>
<organism evidence="1 2">
    <name type="scientific">Methanofollis tationis</name>
    <dbReference type="NCBI Taxonomy" id="81417"/>
    <lineage>
        <taxon>Archaea</taxon>
        <taxon>Methanobacteriati</taxon>
        <taxon>Methanobacteriota</taxon>
        <taxon>Stenosarchaea group</taxon>
        <taxon>Methanomicrobia</taxon>
        <taxon>Methanomicrobiales</taxon>
        <taxon>Methanomicrobiaceae</taxon>
        <taxon>Methanofollis</taxon>
    </lineage>
</organism>
<comment type="caution">
    <text evidence="1">The sequence shown here is derived from an EMBL/GenBank/DDBJ whole genome shotgun (WGS) entry which is preliminary data.</text>
</comment>
<sequence>MAESVEIEVIGFSYGSCSPFPCNEDRTCGLVACCPTEKLVEAVKALEEALALEYGGKVGVKLTLLDDGVPDYVRAIVEKHHPPLPIILVNGKVTPIGRISLPQIKKEIEAVLD</sequence>
<proteinExistence type="predicted"/>
<protein>
    <recommendedName>
        <fullName evidence="3">Thioredoxin family protein</fullName>
    </recommendedName>
</protein>
<dbReference type="RefSeq" id="WP_176787806.1">
    <property type="nucleotide sequence ID" value="NZ_JABXWR010000001.1"/>
</dbReference>
<name>A0A7K4HLI5_9EURY</name>
<evidence type="ECO:0000313" key="2">
    <source>
        <dbReference type="Proteomes" id="UP000570823"/>
    </source>
</evidence>
<accession>A0A7K4HLI5</accession>
<evidence type="ECO:0008006" key="3">
    <source>
        <dbReference type="Google" id="ProtNLM"/>
    </source>
</evidence>
<dbReference type="AlphaFoldDB" id="A0A7K4HLI5"/>